<dbReference type="STRING" id="1869.MB27_28530"/>
<feature type="chain" id="PRO_5038443003" description="Tyrosinase co-factor MelC1" evidence="1">
    <location>
        <begin position="27"/>
        <end position="117"/>
    </location>
</feature>
<keyword evidence="1" id="KW-0732">Signal</keyword>
<dbReference type="GO" id="GO:0005507">
    <property type="term" value="F:copper ion binding"/>
    <property type="evidence" value="ECO:0007669"/>
    <property type="project" value="InterPro"/>
</dbReference>
<gene>
    <name evidence="2" type="ORF">MB27_28530</name>
</gene>
<keyword evidence="3" id="KW-1185">Reference proteome</keyword>
<protein>
    <recommendedName>
        <fullName evidence="4">Tyrosinase co-factor MelC1</fullName>
    </recommendedName>
</protein>
<dbReference type="Proteomes" id="UP000054537">
    <property type="component" value="Unassembled WGS sequence"/>
</dbReference>
<proteinExistence type="predicted"/>
<dbReference type="RefSeq" id="WP_043529454.1">
    <property type="nucleotide sequence ID" value="NZ_BAABKU010000010.1"/>
</dbReference>
<dbReference type="GO" id="GO:0042438">
    <property type="term" value="P:melanin biosynthetic process"/>
    <property type="evidence" value="ECO:0007669"/>
    <property type="project" value="InterPro"/>
</dbReference>
<reference evidence="2 3" key="1">
    <citation type="submission" date="2014-10" db="EMBL/GenBank/DDBJ databases">
        <title>Draft genome sequence of Actinoplanes utahensis NRRL 12052.</title>
        <authorList>
            <person name="Velasco-Bucheli B."/>
            <person name="del Cerro C."/>
            <person name="Hormigo D."/>
            <person name="Garcia J.L."/>
            <person name="Acebal C."/>
            <person name="Arroyo M."/>
            <person name="de la Mata I."/>
        </authorList>
    </citation>
    <scope>NUCLEOTIDE SEQUENCE [LARGE SCALE GENOMIC DNA]</scope>
    <source>
        <strain evidence="2 3">NRRL 12052</strain>
    </source>
</reference>
<dbReference type="InterPro" id="IPR023199">
    <property type="entry name" value="GriE/MELC1_sf"/>
</dbReference>
<sequence>MNAKPWRRAVTLLVVAAGSLSGAAAAGPPEPDFAETYRGHRITGWGSGERACAYIDGRRLVVFPQPDGGYTSAVQGFQPAPDLLAITRASVTALGDLGLATTAEPSAHCPQTVAARP</sequence>
<dbReference type="Gene3D" id="3.30.1880.10">
    <property type="entry name" value="protein ne1242 domain like"/>
    <property type="match status" value="1"/>
</dbReference>
<evidence type="ECO:0000256" key="1">
    <source>
        <dbReference type="SAM" id="SignalP"/>
    </source>
</evidence>
<feature type="signal peptide" evidence="1">
    <location>
        <begin position="1"/>
        <end position="26"/>
    </location>
</feature>
<accession>A0A0A6UEK9</accession>
<comment type="caution">
    <text evidence="2">The sequence shown here is derived from an EMBL/GenBank/DDBJ whole genome shotgun (WGS) entry which is preliminary data.</text>
</comment>
<dbReference type="AlphaFoldDB" id="A0A0A6UEK9"/>
<evidence type="ECO:0008006" key="4">
    <source>
        <dbReference type="Google" id="ProtNLM"/>
    </source>
</evidence>
<organism evidence="2 3">
    <name type="scientific">Actinoplanes utahensis</name>
    <dbReference type="NCBI Taxonomy" id="1869"/>
    <lineage>
        <taxon>Bacteria</taxon>
        <taxon>Bacillati</taxon>
        <taxon>Actinomycetota</taxon>
        <taxon>Actinomycetes</taxon>
        <taxon>Micromonosporales</taxon>
        <taxon>Micromonosporaceae</taxon>
        <taxon>Actinoplanes</taxon>
    </lineage>
</organism>
<evidence type="ECO:0000313" key="2">
    <source>
        <dbReference type="EMBL" id="KHD74470.1"/>
    </source>
</evidence>
<dbReference type="EMBL" id="JRTT01000043">
    <property type="protein sequence ID" value="KHD74470.1"/>
    <property type="molecule type" value="Genomic_DNA"/>
</dbReference>
<dbReference type="OrthoDB" id="3298245at2"/>
<evidence type="ECO:0000313" key="3">
    <source>
        <dbReference type="Proteomes" id="UP000054537"/>
    </source>
</evidence>
<dbReference type="InterPro" id="IPR010928">
    <property type="entry name" value="MelC1"/>
</dbReference>
<dbReference type="Pfam" id="PF06236">
    <property type="entry name" value="MelC1"/>
    <property type="match status" value="1"/>
</dbReference>
<name>A0A0A6UEK9_ACTUT</name>